<dbReference type="AlphaFoldDB" id="A0A0R1TVG4"/>
<reference evidence="3 4" key="1">
    <citation type="journal article" date="2015" name="Genome Announc.">
        <title>Expanding the biotechnology potential of lactobacilli through comparative genomics of 213 strains and associated genera.</title>
        <authorList>
            <person name="Sun Z."/>
            <person name="Harris H.M."/>
            <person name="McCann A."/>
            <person name="Guo C."/>
            <person name="Argimon S."/>
            <person name="Zhang W."/>
            <person name="Yang X."/>
            <person name="Jeffery I.B."/>
            <person name="Cooney J.C."/>
            <person name="Kagawa T.F."/>
            <person name="Liu W."/>
            <person name="Song Y."/>
            <person name="Salvetti E."/>
            <person name="Wrobel A."/>
            <person name="Rasinkangas P."/>
            <person name="Parkhill J."/>
            <person name="Rea M.C."/>
            <person name="O'Sullivan O."/>
            <person name="Ritari J."/>
            <person name="Douillard F.P."/>
            <person name="Paul Ross R."/>
            <person name="Yang R."/>
            <person name="Briner A.E."/>
            <person name="Felis G.E."/>
            <person name="de Vos W.M."/>
            <person name="Barrangou R."/>
            <person name="Klaenhammer T.R."/>
            <person name="Caufield P.W."/>
            <person name="Cui Y."/>
            <person name="Zhang H."/>
            <person name="O'Toole P.W."/>
        </authorList>
    </citation>
    <scope>NUCLEOTIDE SEQUENCE [LARGE SCALE GENOMIC DNA]</scope>
    <source>
        <strain evidence="3 4">DSM 15833</strain>
    </source>
</reference>
<comment type="caution">
    <text evidence="3">The sequence shown here is derived from an EMBL/GenBank/DDBJ whole genome shotgun (WGS) entry which is preliminary data.</text>
</comment>
<evidence type="ECO:0000313" key="3">
    <source>
        <dbReference type="EMBL" id="KRL85263.1"/>
    </source>
</evidence>
<accession>A0A0R1TVG4</accession>
<dbReference type="PATRIC" id="fig|1423740.3.peg.679"/>
<keyword evidence="2" id="KW-0812">Transmembrane</keyword>
<protein>
    <submittedName>
        <fullName evidence="3">Uncharacterized protein</fullName>
    </submittedName>
</protein>
<sequence>MEERRTRRYQEQAEINEPLNRTESRRQNRLRSEEEKTQILKRKLDIVIGILSLLIILTWLFMRFINF</sequence>
<feature type="compositionally biased region" description="Basic and acidic residues" evidence="1">
    <location>
        <begin position="20"/>
        <end position="32"/>
    </location>
</feature>
<dbReference type="EMBL" id="AZFH01000001">
    <property type="protein sequence ID" value="KRL85263.1"/>
    <property type="molecule type" value="Genomic_DNA"/>
</dbReference>
<dbReference type="Proteomes" id="UP000051048">
    <property type="component" value="Unassembled WGS sequence"/>
</dbReference>
<evidence type="ECO:0000313" key="4">
    <source>
        <dbReference type="Proteomes" id="UP000051048"/>
    </source>
</evidence>
<feature type="region of interest" description="Disordered" evidence="1">
    <location>
        <begin position="1"/>
        <end position="32"/>
    </location>
</feature>
<dbReference type="STRING" id="1423740.FC36_GL000633"/>
<feature type="compositionally biased region" description="Basic and acidic residues" evidence="1">
    <location>
        <begin position="1"/>
        <end position="11"/>
    </location>
</feature>
<gene>
    <name evidence="3" type="ORF">FC36_GL000633</name>
</gene>
<organism evidence="3 4">
    <name type="scientific">Ligilactobacillus equi DSM 15833 = JCM 10991</name>
    <dbReference type="NCBI Taxonomy" id="1423740"/>
    <lineage>
        <taxon>Bacteria</taxon>
        <taxon>Bacillati</taxon>
        <taxon>Bacillota</taxon>
        <taxon>Bacilli</taxon>
        <taxon>Lactobacillales</taxon>
        <taxon>Lactobacillaceae</taxon>
        <taxon>Ligilactobacillus</taxon>
    </lineage>
</organism>
<dbReference type="RefSeq" id="WP_025020238.1">
    <property type="nucleotide sequence ID" value="NZ_AZFH01000001.1"/>
</dbReference>
<evidence type="ECO:0000256" key="2">
    <source>
        <dbReference type="SAM" id="Phobius"/>
    </source>
</evidence>
<proteinExistence type="predicted"/>
<keyword evidence="2" id="KW-0472">Membrane</keyword>
<evidence type="ECO:0000256" key="1">
    <source>
        <dbReference type="SAM" id="MobiDB-lite"/>
    </source>
</evidence>
<keyword evidence="2" id="KW-1133">Transmembrane helix</keyword>
<feature type="transmembrane region" description="Helical" evidence="2">
    <location>
        <begin position="46"/>
        <end position="65"/>
    </location>
</feature>
<name>A0A0R1TVG4_9LACO</name>